<dbReference type="RefSeq" id="WP_237244433.1">
    <property type="nucleotide sequence ID" value="NZ_CP012672.1"/>
</dbReference>
<evidence type="ECO:0000313" key="2">
    <source>
        <dbReference type="Proteomes" id="UP000295497"/>
    </source>
</evidence>
<organism evidence="1 2">
    <name type="scientific">Sorangium cellulosum</name>
    <name type="common">Polyangium cellulosum</name>
    <dbReference type="NCBI Taxonomy" id="56"/>
    <lineage>
        <taxon>Bacteria</taxon>
        <taxon>Pseudomonadati</taxon>
        <taxon>Myxococcota</taxon>
        <taxon>Polyangia</taxon>
        <taxon>Polyangiales</taxon>
        <taxon>Polyangiaceae</taxon>
        <taxon>Sorangium</taxon>
    </lineage>
</organism>
<accession>A0A4P2QYZ7</accession>
<gene>
    <name evidence="1" type="ORF">SOCE836_080060</name>
</gene>
<dbReference type="AlphaFoldDB" id="A0A4P2QYZ7"/>
<dbReference type="Proteomes" id="UP000295497">
    <property type="component" value="Chromosome"/>
</dbReference>
<proteinExistence type="predicted"/>
<reference evidence="1 2" key="1">
    <citation type="submission" date="2015-09" db="EMBL/GenBank/DDBJ databases">
        <title>Sorangium comparison.</title>
        <authorList>
            <person name="Zaburannyi N."/>
            <person name="Bunk B."/>
            <person name="Overmann J."/>
            <person name="Mueller R."/>
        </authorList>
    </citation>
    <scope>NUCLEOTIDE SEQUENCE [LARGE SCALE GENOMIC DNA]</scope>
    <source>
        <strain evidence="1 2">So ce836</strain>
    </source>
</reference>
<evidence type="ECO:0008006" key="3">
    <source>
        <dbReference type="Google" id="ProtNLM"/>
    </source>
</evidence>
<name>A0A4P2QYZ7_SORCE</name>
<dbReference type="EMBL" id="CP012672">
    <property type="protein sequence ID" value="AUX35807.1"/>
    <property type="molecule type" value="Genomic_DNA"/>
</dbReference>
<sequence>MRKAAFLARRLPPSGCIVAGTKLAAHREALKSKKIKLSAKVDTSIQSVLGATEALQALGSTDATMTEIDRGTDRCIGAFGSVLDSIVRAFDHEGILPLSDEEAARRADAALVRSEFAELAERIERELKRMDDAAADAVFGRQRERRTP</sequence>
<evidence type="ECO:0000313" key="1">
    <source>
        <dbReference type="EMBL" id="AUX35807.1"/>
    </source>
</evidence>
<protein>
    <recommendedName>
        <fullName evidence="3">Phosphoenolpyruvate--protein phosphotransferase</fullName>
    </recommendedName>
</protein>